<proteinExistence type="inferred from homology"/>
<evidence type="ECO:0000256" key="4">
    <source>
        <dbReference type="ARBA" id="ARBA00022980"/>
    </source>
</evidence>
<dbReference type="Proteomes" id="UP000271125">
    <property type="component" value="Unassembled WGS sequence"/>
</dbReference>
<evidence type="ECO:0000256" key="5">
    <source>
        <dbReference type="ARBA" id="ARBA00023274"/>
    </source>
</evidence>
<dbReference type="GO" id="GO:0005840">
    <property type="term" value="C:ribosome"/>
    <property type="evidence" value="ECO:0007669"/>
    <property type="project" value="UniProtKB-KW"/>
</dbReference>
<evidence type="ECO:0000256" key="7">
    <source>
        <dbReference type="HAMAP-Rule" id="MF_00382"/>
    </source>
</evidence>
<dbReference type="Gene3D" id="6.10.160.10">
    <property type="match status" value="1"/>
</dbReference>
<comment type="function">
    <text evidence="7 8">Binds directly to 23S ribosomal RNA and is necessary for the in vitro assembly process of the 50S ribosomal subunit. It is not involved in the protein synthesizing functions of that subunit.</text>
</comment>
<keyword evidence="5 7" id="KW-0687">Ribonucleoprotein</keyword>
<dbReference type="GO" id="GO:0003735">
    <property type="term" value="F:structural constituent of ribosome"/>
    <property type="evidence" value="ECO:0007669"/>
    <property type="project" value="InterPro"/>
</dbReference>
<dbReference type="AlphaFoldDB" id="A0A660SI16"/>
<dbReference type="SUPFAM" id="SSF74731">
    <property type="entry name" value="Ribosomal protein L20"/>
    <property type="match status" value="1"/>
</dbReference>
<dbReference type="GO" id="GO:0006412">
    <property type="term" value="P:translation"/>
    <property type="evidence" value="ECO:0007669"/>
    <property type="project" value="InterPro"/>
</dbReference>
<comment type="caution">
    <text evidence="9">The sequence shown here is derived from an EMBL/GenBank/DDBJ whole genome shotgun (WGS) entry which is preliminary data.</text>
</comment>
<dbReference type="EMBL" id="QNBD01000133">
    <property type="protein sequence ID" value="RKX70469.1"/>
    <property type="molecule type" value="Genomic_DNA"/>
</dbReference>
<dbReference type="FunFam" id="1.10.1900.20:FF:000001">
    <property type="entry name" value="50S ribosomal protein L20"/>
    <property type="match status" value="1"/>
</dbReference>
<evidence type="ECO:0000256" key="8">
    <source>
        <dbReference type="RuleBase" id="RU000560"/>
    </source>
</evidence>
<accession>A0A660SI16</accession>
<gene>
    <name evidence="7" type="primary">rplT</name>
    <name evidence="9" type="ORF">DRP43_03320</name>
</gene>
<dbReference type="InterPro" id="IPR049946">
    <property type="entry name" value="RIBOSOMAL_L20_CS"/>
</dbReference>
<dbReference type="CDD" id="cd07026">
    <property type="entry name" value="Ribosomal_L20"/>
    <property type="match status" value="1"/>
</dbReference>
<dbReference type="NCBIfam" id="TIGR01032">
    <property type="entry name" value="rplT_bact"/>
    <property type="match status" value="1"/>
</dbReference>
<keyword evidence="4 7" id="KW-0689">Ribosomal protein</keyword>
<dbReference type="GO" id="GO:1990904">
    <property type="term" value="C:ribonucleoprotein complex"/>
    <property type="evidence" value="ECO:0007669"/>
    <property type="project" value="UniProtKB-KW"/>
</dbReference>
<dbReference type="GO" id="GO:0019843">
    <property type="term" value="F:rRNA binding"/>
    <property type="evidence" value="ECO:0007669"/>
    <property type="project" value="UniProtKB-UniRule"/>
</dbReference>
<dbReference type="PROSITE" id="PS00937">
    <property type="entry name" value="RIBOSOMAL_L20"/>
    <property type="match status" value="1"/>
</dbReference>
<name>A0A660SI16_UNCT6</name>
<evidence type="ECO:0000256" key="3">
    <source>
        <dbReference type="ARBA" id="ARBA00022884"/>
    </source>
</evidence>
<keyword evidence="3 7" id="KW-0694">RNA-binding</keyword>
<sequence length="121" mass="14085">MPRARNKVARRQKRKKWLKQAKGYYLTRHSLYKTAKESVMRAGVSAFADRRKKKSNFRRLWITRINIATHENGMSYSRFINGLKKANVEIDRKILSDMAVNDQSSFKKLVEVAKEALIGNA</sequence>
<keyword evidence="2 7" id="KW-0699">rRNA-binding</keyword>
<dbReference type="PANTHER" id="PTHR10986">
    <property type="entry name" value="39S RIBOSOMAL PROTEIN L20"/>
    <property type="match status" value="1"/>
</dbReference>
<dbReference type="InterPro" id="IPR035566">
    <property type="entry name" value="Ribosomal_protein_bL20_C"/>
</dbReference>
<evidence type="ECO:0000256" key="2">
    <source>
        <dbReference type="ARBA" id="ARBA00022730"/>
    </source>
</evidence>
<dbReference type="Pfam" id="PF00453">
    <property type="entry name" value="Ribosomal_L20"/>
    <property type="match status" value="1"/>
</dbReference>
<evidence type="ECO:0000313" key="10">
    <source>
        <dbReference type="Proteomes" id="UP000271125"/>
    </source>
</evidence>
<organism evidence="9 10">
    <name type="scientific">candidate division TA06 bacterium</name>
    <dbReference type="NCBI Taxonomy" id="2250710"/>
    <lineage>
        <taxon>Bacteria</taxon>
        <taxon>Bacteria division TA06</taxon>
    </lineage>
</organism>
<protein>
    <recommendedName>
        <fullName evidence="6 7">Large ribosomal subunit protein bL20</fullName>
    </recommendedName>
</protein>
<reference evidence="9 10" key="1">
    <citation type="submission" date="2018-06" db="EMBL/GenBank/DDBJ databases">
        <title>Extensive metabolic versatility and redundancy in microbially diverse, dynamic hydrothermal sediments.</title>
        <authorList>
            <person name="Dombrowski N."/>
            <person name="Teske A."/>
            <person name="Baker B.J."/>
        </authorList>
    </citation>
    <scope>NUCLEOTIDE SEQUENCE [LARGE SCALE GENOMIC DNA]</scope>
    <source>
        <strain evidence="9">B10_G13</strain>
    </source>
</reference>
<dbReference type="Gene3D" id="1.10.1900.20">
    <property type="entry name" value="Ribosomal protein L20"/>
    <property type="match status" value="1"/>
</dbReference>
<evidence type="ECO:0000256" key="6">
    <source>
        <dbReference type="ARBA" id="ARBA00035172"/>
    </source>
</evidence>
<dbReference type="GO" id="GO:0000027">
    <property type="term" value="P:ribosomal large subunit assembly"/>
    <property type="evidence" value="ECO:0007669"/>
    <property type="project" value="UniProtKB-UniRule"/>
</dbReference>
<dbReference type="PRINTS" id="PR00062">
    <property type="entry name" value="RIBOSOMALL20"/>
</dbReference>
<evidence type="ECO:0000313" key="9">
    <source>
        <dbReference type="EMBL" id="RKX70469.1"/>
    </source>
</evidence>
<dbReference type="HAMAP" id="MF_00382">
    <property type="entry name" value="Ribosomal_bL20"/>
    <property type="match status" value="1"/>
</dbReference>
<dbReference type="InterPro" id="IPR005813">
    <property type="entry name" value="Ribosomal_bL20"/>
</dbReference>
<evidence type="ECO:0000256" key="1">
    <source>
        <dbReference type="ARBA" id="ARBA00007698"/>
    </source>
</evidence>
<comment type="similarity">
    <text evidence="1 7 8">Belongs to the bacterial ribosomal protein bL20 family.</text>
</comment>